<evidence type="ECO:0000313" key="3">
    <source>
        <dbReference type="EMBL" id="PGH16304.1"/>
    </source>
</evidence>
<feature type="domain" description="DUF8035" evidence="2">
    <location>
        <begin position="529"/>
        <end position="581"/>
    </location>
</feature>
<feature type="compositionally biased region" description="Low complexity" evidence="1">
    <location>
        <begin position="268"/>
        <end position="279"/>
    </location>
</feature>
<protein>
    <recommendedName>
        <fullName evidence="2">DUF8035 domain-containing protein</fullName>
    </recommendedName>
</protein>
<feature type="compositionally biased region" description="Pro residues" evidence="1">
    <location>
        <begin position="599"/>
        <end position="615"/>
    </location>
</feature>
<dbReference type="PANTHER" id="PTHR48125">
    <property type="entry name" value="LP07818P1"/>
    <property type="match status" value="1"/>
</dbReference>
<feature type="compositionally biased region" description="Basic and acidic residues" evidence="1">
    <location>
        <begin position="198"/>
        <end position="267"/>
    </location>
</feature>
<name>A0A2B7XWZ8_9EURO</name>
<gene>
    <name evidence="3" type="ORF">AJ79_01843</name>
</gene>
<reference evidence="3 4" key="1">
    <citation type="submission" date="2017-10" db="EMBL/GenBank/DDBJ databases">
        <title>Comparative genomics in systemic dimorphic fungi from Ajellomycetaceae.</title>
        <authorList>
            <person name="Munoz J.F."/>
            <person name="Mcewen J.G."/>
            <person name="Clay O.K."/>
            <person name="Cuomo C.A."/>
        </authorList>
    </citation>
    <scope>NUCLEOTIDE SEQUENCE [LARGE SCALE GENOMIC DNA]</scope>
    <source>
        <strain evidence="3 4">UAMH5409</strain>
    </source>
</reference>
<feature type="region of interest" description="Disordered" evidence="1">
    <location>
        <begin position="198"/>
        <end position="408"/>
    </location>
</feature>
<dbReference type="InterPro" id="IPR058348">
    <property type="entry name" value="DUF8035"/>
</dbReference>
<feature type="compositionally biased region" description="Basic and acidic residues" evidence="1">
    <location>
        <begin position="141"/>
        <end position="186"/>
    </location>
</feature>
<dbReference type="EMBL" id="PDNB01000018">
    <property type="protein sequence ID" value="PGH16304.1"/>
    <property type="molecule type" value="Genomic_DNA"/>
</dbReference>
<proteinExistence type="predicted"/>
<accession>A0A2B7XWZ8</accession>
<feature type="compositionally biased region" description="Pro residues" evidence="1">
    <location>
        <begin position="369"/>
        <end position="379"/>
    </location>
</feature>
<evidence type="ECO:0000259" key="2">
    <source>
        <dbReference type="Pfam" id="PF26118"/>
    </source>
</evidence>
<dbReference type="PANTHER" id="PTHR48125:SF12">
    <property type="entry name" value="AT HOOK TRANSCRIPTION FACTOR FAMILY-RELATED"/>
    <property type="match status" value="1"/>
</dbReference>
<organism evidence="3 4">
    <name type="scientific">Helicocarpus griseus UAMH5409</name>
    <dbReference type="NCBI Taxonomy" id="1447875"/>
    <lineage>
        <taxon>Eukaryota</taxon>
        <taxon>Fungi</taxon>
        <taxon>Dikarya</taxon>
        <taxon>Ascomycota</taxon>
        <taxon>Pezizomycotina</taxon>
        <taxon>Eurotiomycetes</taxon>
        <taxon>Eurotiomycetidae</taxon>
        <taxon>Onygenales</taxon>
        <taxon>Ajellomycetaceae</taxon>
        <taxon>Helicocarpus</taxon>
    </lineage>
</organism>
<feature type="compositionally biased region" description="Basic and acidic residues" evidence="1">
    <location>
        <begin position="319"/>
        <end position="365"/>
    </location>
</feature>
<dbReference type="Pfam" id="PF26118">
    <property type="entry name" value="DUF8035"/>
    <property type="match status" value="1"/>
</dbReference>
<feature type="region of interest" description="Disordered" evidence="1">
    <location>
        <begin position="592"/>
        <end position="618"/>
    </location>
</feature>
<dbReference type="STRING" id="1447875.A0A2B7XWZ8"/>
<evidence type="ECO:0000256" key="1">
    <source>
        <dbReference type="SAM" id="MobiDB-lite"/>
    </source>
</evidence>
<feature type="compositionally biased region" description="Basic and acidic residues" evidence="1">
    <location>
        <begin position="96"/>
        <end position="130"/>
    </location>
</feature>
<dbReference type="Proteomes" id="UP000223968">
    <property type="component" value="Unassembled WGS sequence"/>
</dbReference>
<feature type="compositionally biased region" description="Basic and acidic residues" evidence="1">
    <location>
        <begin position="1"/>
        <end position="32"/>
    </location>
</feature>
<keyword evidence="4" id="KW-1185">Reference proteome</keyword>
<dbReference type="AlphaFoldDB" id="A0A2B7XWZ8"/>
<sequence length="652" mass="77332">MSRRNATRDLYERDMYERDRFSPRGNYDHIYEEDVEAHRRRRPVAPDPPPPRVREVERVRERGHSPPDFLREAYRRSSSAGPLVRRPRVRDDDFEFIEHEQEVERGHGHGHRRDEISPVHRRSRVVERRFSPPSPPPAPRGVERDELVVRTRERSRPPPPRESDFERDEYLMRRGKEHGADRRPVRGYDWEWERERDWEMEREREREREGGRGDNGYRKGSYVRERSKPRGDREEIIVRRDEGDRGGGRGRGDIERDEVIIRRREESSSSSSSESRPSSPFEPPPIRAPPIHQDVVTHHRHVDHVNVPIGYEVVHPRRPPSEESSRRGDDEIEIRRRRERNGRAYDDEIIIDHESSRQRQRERDNFAPAPSPPRRLPSPRPRHDHRDESELIVSHRTSRGPAPEREQHRDLVILRDRESATRDRREAANIREEADHYNRHANEGGHIGEAYNGATKDWAIVDVPPGTKRVEMEGVGGASQEITWQRYNGVRRSKFYVEGEEYPSDRERIRNRGRIGKRYAGVKDKRDGLWTEITKDLVVKEAIERLGYDYEETEYFYYIFAYLKYDDVARLVAVSEDYRQARRERIREIQRERARMITPPSPPPLPAPAPPPPAAPLLIERPDYDEERIIEHEIIVDPDRVPVPPPMRVRRW</sequence>
<comment type="caution">
    <text evidence="3">The sequence shown here is derived from an EMBL/GenBank/DDBJ whole genome shotgun (WGS) entry which is preliminary data.</text>
</comment>
<feature type="region of interest" description="Disordered" evidence="1">
    <location>
        <begin position="1"/>
        <end position="186"/>
    </location>
</feature>
<feature type="compositionally biased region" description="Basic and acidic residues" evidence="1">
    <location>
        <begin position="52"/>
        <end position="75"/>
    </location>
</feature>
<dbReference type="OrthoDB" id="5410752at2759"/>
<evidence type="ECO:0000313" key="4">
    <source>
        <dbReference type="Proteomes" id="UP000223968"/>
    </source>
</evidence>